<dbReference type="GeneID" id="39575743"/>
<name>A0A3N2PQY6_SODAK</name>
<dbReference type="Proteomes" id="UP000272025">
    <property type="component" value="Unassembled WGS sequence"/>
</dbReference>
<dbReference type="AlphaFoldDB" id="A0A3N2PQY6"/>
<accession>A0A3N2PQY6</accession>
<keyword evidence="2" id="KW-1185">Reference proteome</keyword>
<reference evidence="1 2" key="1">
    <citation type="journal article" date="2018" name="Mol. Ecol.">
        <title>The obligate alkalophilic soda-lake fungus Sodiomyces alkalinus has shifted to a protein diet.</title>
        <authorList>
            <person name="Grum-Grzhimaylo A.A."/>
            <person name="Falkoski D.L."/>
            <person name="van den Heuvel J."/>
            <person name="Valero-Jimenez C.A."/>
            <person name="Min B."/>
            <person name="Choi I.G."/>
            <person name="Lipzen A."/>
            <person name="Daum C.G."/>
            <person name="Aanen D.K."/>
            <person name="Tsang A."/>
            <person name="Henrissat B."/>
            <person name="Bilanenko E.N."/>
            <person name="de Vries R.P."/>
            <person name="van Kan J.A.L."/>
            <person name="Grigoriev I.V."/>
            <person name="Debets A.J.M."/>
        </authorList>
    </citation>
    <scope>NUCLEOTIDE SEQUENCE [LARGE SCALE GENOMIC DNA]</scope>
    <source>
        <strain evidence="1 2">F11</strain>
    </source>
</reference>
<dbReference type="RefSeq" id="XP_028464701.1">
    <property type="nucleotide sequence ID" value="XM_028607265.1"/>
</dbReference>
<evidence type="ECO:0000313" key="1">
    <source>
        <dbReference type="EMBL" id="ROT36895.1"/>
    </source>
</evidence>
<evidence type="ECO:0000313" key="2">
    <source>
        <dbReference type="Proteomes" id="UP000272025"/>
    </source>
</evidence>
<dbReference type="EMBL" id="ML119058">
    <property type="protein sequence ID" value="ROT36895.1"/>
    <property type="molecule type" value="Genomic_DNA"/>
</dbReference>
<proteinExistence type="predicted"/>
<sequence>MGLSSCSSTSTEYSVRTAPASAFRRFPLLGVQSALIIALSFFETPFQRVSTTYRHAVRFSFWRRFVLVNYFPSFAQRSIEPRHVRLLTRGIPVSEPRQEVLVLVAGSLGGSLPVLLSEAFAKYSSPFFFFL</sequence>
<protein>
    <submittedName>
        <fullName evidence="1">Uncharacterized protein</fullName>
    </submittedName>
</protein>
<organism evidence="1 2">
    <name type="scientific">Sodiomyces alkalinus (strain CBS 110278 / VKM F-3762 / F11)</name>
    <name type="common">Alkaliphilic filamentous fungus</name>
    <dbReference type="NCBI Taxonomy" id="1314773"/>
    <lineage>
        <taxon>Eukaryota</taxon>
        <taxon>Fungi</taxon>
        <taxon>Dikarya</taxon>
        <taxon>Ascomycota</taxon>
        <taxon>Pezizomycotina</taxon>
        <taxon>Sordariomycetes</taxon>
        <taxon>Hypocreomycetidae</taxon>
        <taxon>Glomerellales</taxon>
        <taxon>Plectosphaerellaceae</taxon>
        <taxon>Sodiomyces</taxon>
    </lineage>
</organism>
<gene>
    <name evidence="1" type="ORF">SODALDRAFT_209823</name>
</gene>